<organism evidence="2 3">
    <name type="scientific">Mycobacterium angelicum</name>
    <dbReference type="NCBI Taxonomy" id="470074"/>
    <lineage>
        <taxon>Bacteria</taxon>
        <taxon>Bacillati</taxon>
        <taxon>Actinomycetota</taxon>
        <taxon>Actinomycetes</taxon>
        <taxon>Mycobacteriales</taxon>
        <taxon>Mycobacteriaceae</taxon>
        <taxon>Mycobacterium</taxon>
    </lineage>
</organism>
<dbReference type="AlphaFoldDB" id="A0A1X0A6U8"/>
<dbReference type="RefSeq" id="WP_083111252.1">
    <property type="nucleotide sequence ID" value="NZ_JACKTS010000014.1"/>
</dbReference>
<proteinExistence type="predicted"/>
<gene>
    <name evidence="2" type="ORF">BST12_01575</name>
</gene>
<comment type="caution">
    <text evidence="2">The sequence shown here is derived from an EMBL/GenBank/DDBJ whole genome shotgun (WGS) entry which is preliminary data.</text>
</comment>
<evidence type="ECO:0000313" key="2">
    <source>
        <dbReference type="EMBL" id="ORA25763.1"/>
    </source>
</evidence>
<evidence type="ECO:0000313" key="3">
    <source>
        <dbReference type="Proteomes" id="UP000192284"/>
    </source>
</evidence>
<sequence>MPDTDGVFPDDVPIADAIEQQRATADSAADDERAASSWEDGQVPLEASASDWQEQRESVLLDPDLEEFDADR</sequence>
<evidence type="ECO:0000256" key="1">
    <source>
        <dbReference type="SAM" id="MobiDB-lite"/>
    </source>
</evidence>
<reference evidence="2 3" key="1">
    <citation type="submission" date="2017-02" db="EMBL/GenBank/DDBJ databases">
        <title>The new phylogeny of genus Mycobacterium.</title>
        <authorList>
            <person name="Tortoli E."/>
            <person name="Trovato A."/>
            <person name="Cirillo D.M."/>
        </authorList>
    </citation>
    <scope>NUCLEOTIDE SEQUENCE [LARGE SCALE GENOMIC DNA]</scope>
    <source>
        <strain evidence="2 3">DSM 45057</strain>
    </source>
</reference>
<feature type="compositionally biased region" description="Acidic residues" evidence="1">
    <location>
        <begin position="63"/>
        <end position="72"/>
    </location>
</feature>
<accession>A0A1X0A6U8</accession>
<feature type="region of interest" description="Disordered" evidence="1">
    <location>
        <begin position="21"/>
        <end position="72"/>
    </location>
</feature>
<keyword evidence="3" id="KW-1185">Reference proteome</keyword>
<protein>
    <submittedName>
        <fullName evidence="2">Uncharacterized protein</fullName>
    </submittedName>
</protein>
<dbReference type="OrthoDB" id="4740103at2"/>
<dbReference type="EMBL" id="MVHE01000002">
    <property type="protein sequence ID" value="ORA25763.1"/>
    <property type="molecule type" value="Genomic_DNA"/>
</dbReference>
<dbReference type="Proteomes" id="UP000192284">
    <property type="component" value="Unassembled WGS sequence"/>
</dbReference>
<name>A0A1X0A6U8_MYCAN</name>